<evidence type="ECO:0000256" key="3">
    <source>
        <dbReference type="ARBA" id="ARBA00022630"/>
    </source>
</evidence>
<keyword evidence="4" id="KW-0274">FAD</keyword>
<dbReference type="EC" id="1.1.2.4" evidence="7"/>
<dbReference type="PANTHER" id="PTHR11748:SF111">
    <property type="entry name" value="D-LACTATE DEHYDROGENASE, MITOCHONDRIAL-RELATED"/>
    <property type="match status" value="1"/>
</dbReference>
<dbReference type="Pfam" id="PF02913">
    <property type="entry name" value="FAD-oxidase_C"/>
    <property type="match status" value="1"/>
</dbReference>
<dbReference type="InterPro" id="IPR016166">
    <property type="entry name" value="FAD-bd_PCMH"/>
</dbReference>
<proteinExistence type="inferred from homology"/>
<evidence type="ECO:0000256" key="5">
    <source>
        <dbReference type="ARBA" id="ARBA00022946"/>
    </source>
</evidence>
<dbReference type="Pfam" id="PF01565">
    <property type="entry name" value="FAD_binding_4"/>
    <property type="match status" value="1"/>
</dbReference>
<dbReference type="RefSeq" id="WP_205174896.1">
    <property type="nucleotide sequence ID" value="NZ_JAFBDZ010000005.1"/>
</dbReference>
<feature type="domain" description="FAD-binding PCMH-type" evidence="8">
    <location>
        <begin position="34"/>
        <end position="211"/>
    </location>
</feature>
<name>A0ABS2NIY2_9BACI</name>
<comment type="caution">
    <text evidence="9">The sequence shown here is derived from an EMBL/GenBank/DDBJ whole genome shotgun (WGS) entry which is preliminary data.</text>
</comment>
<evidence type="ECO:0000256" key="4">
    <source>
        <dbReference type="ARBA" id="ARBA00022827"/>
    </source>
</evidence>
<organism evidence="9 10">
    <name type="scientific">Rossellomorea pakistanensis</name>
    <dbReference type="NCBI Taxonomy" id="992288"/>
    <lineage>
        <taxon>Bacteria</taxon>
        <taxon>Bacillati</taxon>
        <taxon>Bacillota</taxon>
        <taxon>Bacilli</taxon>
        <taxon>Bacillales</taxon>
        <taxon>Bacillaceae</taxon>
        <taxon>Rossellomorea</taxon>
    </lineage>
</organism>
<protein>
    <recommendedName>
        <fullName evidence="7">D-lactate dehydrogenase (cytochrome)</fullName>
        <ecNumber evidence="7">1.1.2.4</ecNumber>
    </recommendedName>
</protein>
<dbReference type="InterPro" id="IPR016171">
    <property type="entry name" value="Vanillyl_alc_oxidase_C-sub2"/>
</dbReference>
<comment type="cofactor">
    <cofactor evidence="1">
        <name>FAD</name>
        <dbReference type="ChEBI" id="CHEBI:57692"/>
    </cofactor>
</comment>
<comment type="similarity">
    <text evidence="2">Belongs to the FAD-binding oxidoreductase/transferase type 4 family.</text>
</comment>
<evidence type="ECO:0000313" key="9">
    <source>
        <dbReference type="EMBL" id="MBM7587734.1"/>
    </source>
</evidence>
<dbReference type="SUPFAM" id="SSF55103">
    <property type="entry name" value="FAD-linked oxidases, C-terminal domain"/>
    <property type="match status" value="1"/>
</dbReference>
<keyword evidence="5" id="KW-0809">Transit peptide</keyword>
<keyword evidence="6 9" id="KW-0560">Oxidoreductase</keyword>
<dbReference type="PANTHER" id="PTHR11748">
    <property type="entry name" value="D-LACTATE DEHYDROGENASE"/>
    <property type="match status" value="1"/>
</dbReference>
<evidence type="ECO:0000256" key="6">
    <source>
        <dbReference type="ARBA" id="ARBA00023002"/>
    </source>
</evidence>
<sequence length="465" mass="51217">MDCYKELKSLLTDDQVSINETILREHSFDESSHPPVFPSIVVFPHTTLDIQKVVDYANKNMLPITPYGIGSGLEGQAIPIKQGISIDFQQMNNILEIRPEDLVVRVQPGVTREQLNRTLKKHGLFFPIDPGADATIGGMASTNASGTTAVRYGAMRQQVLDMEVVLINGKVIRTGSLASKSSSGYNITNLFVGSEGTLGVFSEITLKVHGIPETISAGRACFQSVKECGEAAVALLTSGVSIGRIELVDERSIIQMNKYHETSFEERPTLFIEITGNASGVQHDVSFTKEILEEYNCSSLFFESDSKKRALLWRARHELSYAFRHPYPHLSVLGTDVCVPLSSLPRIVEMTRKEIDSLHLDGAIFGHVGDGNFHTLILFDPNSPSEREKAERLNETIVSFALKCGGTCTGEHGVGLGKQKFQRLEHGDSLDIMIGIKHLLDPNNLLNPGKIFSDTEIESLSSFQK</sequence>
<dbReference type="InterPro" id="IPR016169">
    <property type="entry name" value="FAD-bd_PCMH_sub2"/>
</dbReference>
<evidence type="ECO:0000259" key="8">
    <source>
        <dbReference type="PROSITE" id="PS51387"/>
    </source>
</evidence>
<keyword evidence="10" id="KW-1185">Reference proteome</keyword>
<dbReference type="EMBL" id="JAFBDZ010000005">
    <property type="protein sequence ID" value="MBM7587734.1"/>
    <property type="molecule type" value="Genomic_DNA"/>
</dbReference>
<dbReference type="InterPro" id="IPR016164">
    <property type="entry name" value="FAD-linked_Oxase-like_C"/>
</dbReference>
<keyword evidence="3" id="KW-0285">Flavoprotein</keyword>
<evidence type="ECO:0000313" key="10">
    <source>
        <dbReference type="Proteomes" id="UP001646157"/>
    </source>
</evidence>
<evidence type="ECO:0000256" key="7">
    <source>
        <dbReference type="ARBA" id="ARBA00038897"/>
    </source>
</evidence>
<dbReference type="SUPFAM" id="SSF56176">
    <property type="entry name" value="FAD-binding/transporter-associated domain-like"/>
    <property type="match status" value="1"/>
</dbReference>
<dbReference type="InterPro" id="IPR036318">
    <property type="entry name" value="FAD-bd_PCMH-like_sf"/>
</dbReference>
<dbReference type="Gene3D" id="1.10.45.10">
    <property type="entry name" value="Vanillyl-alcohol Oxidase, Chain A, domain 4"/>
    <property type="match status" value="1"/>
</dbReference>
<dbReference type="Proteomes" id="UP001646157">
    <property type="component" value="Unassembled WGS sequence"/>
</dbReference>
<dbReference type="Gene3D" id="3.30.465.10">
    <property type="match status" value="1"/>
</dbReference>
<evidence type="ECO:0000256" key="2">
    <source>
        <dbReference type="ARBA" id="ARBA00008000"/>
    </source>
</evidence>
<dbReference type="InterPro" id="IPR004113">
    <property type="entry name" value="FAD-bd_oxidored_4_C"/>
</dbReference>
<dbReference type="PROSITE" id="PS51387">
    <property type="entry name" value="FAD_PCMH"/>
    <property type="match status" value="1"/>
</dbReference>
<reference evidence="9 10" key="1">
    <citation type="submission" date="2021-01" db="EMBL/GenBank/DDBJ databases">
        <title>Genomic Encyclopedia of Type Strains, Phase IV (KMG-IV): sequencing the most valuable type-strain genomes for metagenomic binning, comparative biology and taxonomic classification.</title>
        <authorList>
            <person name="Goeker M."/>
        </authorList>
    </citation>
    <scope>NUCLEOTIDE SEQUENCE [LARGE SCALE GENOMIC DNA]</scope>
    <source>
        <strain evidence="9 10">DSM 24834</strain>
    </source>
</reference>
<evidence type="ECO:0000256" key="1">
    <source>
        <dbReference type="ARBA" id="ARBA00001974"/>
    </source>
</evidence>
<dbReference type="GO" id="GO:0004458">
    <property type="term" value="F:D-lactate dehydrogenase (cytochrome) activity"/>
    <property type="evidence" value="ECO:0007669"/>
    <property type="project" value="UniProtKB-EC"/>
</dbReference>
<dbReference type="Gene3D" id="3.30.70.2740">
    <property type="match status" value="1"/>
</dbReference>
<dbReference type="InterPro" id="IPR006094">
    <property type="entry name" value="Oxid_FAD_bind_N"/>
</dbReference>
<gene>
    <name evidence="9" type="ORF">JOC86_004308</name>
</gene>
<accession>A0ABS2NIY2</accession>